<dbReference type="AlphaFoldDB" id="A0A0A9Y038"/>
<dbReference type="PROSITE" id="PS50994">
    <property type="entry name" value="INTEGRASE"/>
    <property type="match status" value="1"/>
</dbReference>
<name>A0A0A9Y038_LYGHE</name>
<dbReference type="InterPro" id="IPR050951">
    <property type="entry name" value="Retrovirus_Pol_polyprotein"/>
</dbReference>
<organism evidence="4">
    <name type="scientific">Lygus hesperus</name>
    <name type="common">Western plant bug</name>
    <dbReference type="NCBI Taxonomy" id="30085"/>
    <lineage>
        <taxon>Eukaryota</taxon>
        <taxon>Metazoa</taxon>
        <taxon>Ecdysozoa</taxon>
        <taxon>Arthropoda</taxon>
        <taxon>Hexapoda</taxon>
        <taxon>Insecta</taxon>
        <taxon>Pterygota</taxon>
        <taxon>Neoptera</taxon>
        <taxon>Paraneoptera</taxon>
        <taxon>Hemiptera</taxon>
        <taxon>Heteroptera</taxon>
        <taxon>Panheteroptera</taxon>
        <taxon>Cimicomorpha</taxon>
        <taxon>Miridae</taxon>
        <taxon>Mirini</taxon>
        <taxon>Lygus</taxon>
    </lineage>
</organism>
<dbReference type="Pfam" id="PF17921">
    <property type="entry name" value="Integrase_H2C2"/>
    <property type="match status" value="1"/>
</dbReference>
<evidence type="ECO:0000256" key="2">
    <source>
        <dbReference type="SAM" id="MobiDB-lite"/>
    </source>
</evidence>
<evidence type="ECO:0000259" key="3">
    <source>
        <dbReference type="PROSITE" id="PS50994"/>
    </source>
</evidence>
<dbReference type="EC" id="2.7.7.49" evidence="1"/>
<dbReference type="FunFam" id="3.30.420.10:FF:000063">
    <property type="entry name" value="Retrovirus-related Pol polyprotein from transposon 297-like Protein"/>
    <property type="match status" value="1"/>
</dbReference>
<dbReference type="GO" id="GO:0003964">
    <property type="term" value="F:RNA-directed DNA polymerase activity"/>
    <property type="evidence" value="ECO:0007669"/>
    <property type="project" value="UniProtKB-EC"/>
</dbReference>
<dbReference type="InterPro" id="IPR036397">
    <property type="entry name" value="RNaseH_sf"/>
</dbReference>
<dbReference type="PANTHER" id="PTHR37984:SF8">
    <property type="entry name" value="CCHC-TYPE DOMAIN-CONTAINING PROTEIN"/>
    <property type="match status" value="1"/>
</dbReference>
<dbReference type="InterPro" id="IPR012337">
    <property type="entry name" value="RNaseH-like_sf"/>
</dbReference>
<accession>A0A0A9Y038</accession>
<feature type="region of interest" description="Disordered" evidence="2">
    <location>
        <begin position="498"/>
        <end position="526"/>
    </location>
</feature>
<proteinExistence type="predicted"/>
<feature type="non-terminal residue" evidence="4">
    <location>
        <position position="1"/>
    </location>
</feature>
<dbReference type="EMBL" id="GBHO01017172">
    <property type="protein sequence ID" value="JAG26432.1"/>
    <property type="molecule type" value="Transcribed_RNA"/>
</dbReference>
<dbReference type="InterPro" id="IPR001584">
    <property type="entry name" value="Integrase_cat-core"/>
</dbReference>
<dbReference type="GO" id="GO:0003676">
    <property type="term" value="F:nucleic acid binding"/>
    <property type="evidence" value="ECO:0007669"/>
    <property type="project" value="InterPro"/>
</dbReference>
<reference evidence="4" key="1">
    <citation type="journal article" date="2014" name="PLoS ONE">
        <title>Transcriptome-Based Identification of ABC Transporters in the Western Tarnished Plant Bug Lygus hesperus.</title>
        <authorList>
            <person name="Hull J.J."/>
            <person name="Chaney K."/>
            <person name="Geib S.M."/>
            <person name="Fabrick J.A."/>
            <person name="Brent C.S."/>
            <person name="Walsh D."/>
            <person name="Lavine L.C."/>
        </authorList>
    </citation>
    <scope>NUCLEOTIDE SEQUENCE</scope>
</reference>
<evidence type="ECO:0000313" key="4">
    <source>
        <dbReference type="EMBL" id="JAG26432.1"/>
    </source>
</evidence>
<dbReference type="FunFam" id="1.10.340.70:FF:000003">
    <property type="entry name" value="Protein CBG25708"/>
    <property type="match status" value="1"/>
</dbReference>
<feature type="domain" description="Integrase catalytic" evidence="3">
    <location>
        <begin position="229"/>
        <end position="341"/>
    </location>
</feature>
<dbReference type="SUPFAM" id="SSF53098">
    <property type="entry name" value="Ribonuclease H-like"/>
    <property type="match status" value="1"/>
</dbReference>
<reference evidence="4" key="2">
    <citation type="submission" date="2014-07" db="EMBL/GenBank/DDBJ databases">
        <authorList>
            <person name="Hull J."/>
        </authorList>
    </citation>
    <scope>NUCLEOTIDE SEQUENCE</scope>
</reference>
<protein>
    <recommendedName>
        <fullName evidence="1">RNA-directed DNA polymerase</fullName>
        <ecNumber evidence="1">2.7.7.49</ecNumber>
    </recommendedName>
</protein>
<dbReference type="Gene3D" id="3.30.420.10">
    <property type="entry name" value="Ribonuclease H-like superfamily/Ribonuclease H"/>
    <property type="match status" value="1"/>
</dbReference>
<dbReference type="PANTHER" id="PTHR37984">
    <property type="entry name" value="PROTEIN CBG26694"/>
    <property type="match status" value="1"/>
</dbReference>
<sequence length="548" mass="62830">RFKQYILGNDSVKVETDHKPLIGLSDKPLHKVSARLQAMLLRLLPYSLKLTYTPGKFMYLADTLSRDFSEEQSCDTMGDFDVDPTDLFISVLVEDLPMIKSHWKLFVDHTNRDVQLVKLKDCILRGWPNQYRDVEEDCRPFYEFRNELVVVRDVIFRGNRVVVPKDLKHAMLVKLHAGHPGINRMSSRAEDTLFWIGIGQDIKKFINSCKTCQKFQKNKIKMVLQSRELPPFPWMEVAGDVFQLYQKNYLVLVDVLTNFCEVVTLPDLRSATVIERMKGIFARHGIPITFYSDGALYFDSQIFKQFSEEWCFNHITSSPNYPQSNGHAEVTVKTVKNLFKKSIDSGEDPFLALLNFRNTDRGKVHSPASNLMGRKLRTNIPCKFDSLKPKITVMNDRKLIQANREKTKQYFDKTARDRAPFTVGQSVSFQKMPDSIWQPGKIVDLADKPRSYIVEGEQGGLYRRNEIHISPRSVLSNSSPKIGIHQAMEVPTEQVELRTGPDDGQLDESGAAYQPLPQDPALNQDGTNISRAGRVIRKPTRFQDYDMG</sequence>
<evidence type="ECO:0000256" key="1">
    <source>
        <dbReference type="ARBA" id="ARBA00012493"/>
    </source>
</evidence>
<dbReference type="Gene3D" id="1.10.340.70">
    <property type="match status" value="1"/>
</dbReference>
<gene>
    <name evidence="4" type="ORF">CM83_16351</name>
</gene>
<dbReference type="InterPro" id="IPR041588">
    <property type="entry name" value="Integrase_H2C2"/>
</dbReference>
<dbReference type="GO" id="GO:0015074">
    <property type="term" value="P:DNA integration"/>
    <property type="evidence" value="ECO:0007669"/>
    <property type="project" value="InterPro"/>
</dbReference>